<dbReference type="InterPro" id="IPR021424">
    <property type="entry name" value="PorA"/>
</dbReference>
<organism evidence="2 3">
    <name type="scientific">Planomonospora alba</name>
    <dbReference type="NCBI Taxonomy" id="161354"/>
    <lineage>
        <taxon>Bacteria</taxon>
        <taxon>Bacillati</taxon>
        <taxon>Actinomycetota</taxon>
        <taxon>Actinomycetes</taxon>
        <taxon>Streptosporangiales</taxon>
        <taxon>Streptosporangiaceae</taxon>
        <taxon>Planomonospora</taxon>
    </lineage>
</organism>
<name>A0ABP6NJS8_9ACTN</name>
<dbReference type="Pfam" id="PF11271">
    <property type="entry name" value="PorA"/>
    <property type="match status" value="1"/>
</dbReference>
<dbReference type="EMBL" id="BAAAUT010000041">
    <property type="protein sequence ID" value="GAA3150696.1"/>
    <property type="molecule type" value="Genomic_DNA"/>
</dbReference>
<protein>
    <recommendedName>
        <fullName evidence="4">DUF3068 domain-containing protein</fullName>
    </recommendedName>
</protein>
<comment type="caution">
    <text evidence="2">The sequence shown here is derived from an EMBL/GenBank/DDBJ whole genome shotgun (WGS) entry which is preliminary data.</text>
</comment>
<proteinExistence type="predicted"/>
<accession>A0ABP6NJS8</accession>
<gene>
    <name evidence="2" type="ORF">GCM10010466_47250</name>
</gene>
<feature type="compositionally biased region" description="Low complexity" evidence="1">
    <location>
        <begin position="340"/>
        <end position="354"/>
    </location>
</feature>
<evidence type="ECO:0000256" key="1">
    <source>
        <dbReference type="SAM" id="MobiDB-lite"/>
    </source>
</evidence>
<feature type="compositionally biased region" description="Gly residues" evidence="1">
    <location>
        <begin position="318"/>
        <end position="339"/>
    </location>
</feature>
<sequence>MNVRRIPRHVLAAVCAFLATLAVLLRFQVYESALVLPREQGKTYRLTARSASYFDLGTLTARTGIPLVSTTTLSGDPAAGDEETAVWVEYTSLTTAWGARIDYHERRTAFDRRTGEVVDCCDGYVDEDPRARQDGLAFRLPPRAEPRSYPLYDTVLRRAVPLRYEGAEVVQGVRTHRYAYTAGPIRIEDLGDLPGRALGLPGRRTVAVSRYAEVTRTLWVEPESGLTVKTAERHRQSLRTSDGVERRVSLAADLVMSDEDVAVKAADAKAFTRWVLLVRDVLPGVFGLLALVAALLALPSRRRPEPGGGGRPDAPGESGRGPAGAAEGGTGGVSGGAAPAGGSSSRSPAVPEHG</sequence>
<feature type="region of interest" description="Disordered" evidence="1">
    <location>
        <begin position="300"/>
        <end position="354"/>
    </location>
</feature>
<evidence type="ECO:0000313" key="2">
    <source>
        <dbReference type="EMBL" id="GAA3150696.1"/>
    </source>
</evidence>
<keyword evidence="3" id="KW-1185">Reference proteome</keyword>
<dbReference type="Proteomes" id="UP001500320">
    <property type="component" value="Unassembled WGS sequence"/>
</dbReference>
<evidence type="ECO:0008006" key="4">
    <source>
        <dbReference type="Google" id="ProtNLM"/>
    </source>
</evidence>
<evidence type="ECO:0000313" key="3">
    <source>
        <dbReference type="Proteomes" id="UP001500320"/>
    </source>
</evidence>
<reference evidence="3" key="1">
    <citation type="journal article" date="2019" name="Int. J. Syst. Evol. Microbiol.">
        <title>The Global Catalogue of Microorganisms (GCM) 10K type strain sequencing project: providing services to taxonomists for standard genome sequencing and annotation.</title>
        <authorList>
            <consortium name="The Broad Institute Genomics Platform"/>
            <consortium name="The Broad Institute Genome Sequencing Center for Infectious Disease"/>
            <person name="Wu L."/>
            <person name="Ma J."/>
        </authorList>
    </citation>
    <scope>NUCLEOTIDE SEQUENCE [LARGE SCALE GENOMIC DNA]</scope>
    <source>
        <strain evidence="3">JCM 9373</strain>
    </source>
</reference>